<dbReference type="PANTHER" id="PTHR43102">
    <property type="entry name" value="SLR1143 PROTEIN"/>
    <property type="match status" value="1"/>
</dbReference>
<sequence length="320" mass="36249">MITPDFPSNEQQRLLKLKSLNILDTNAEERFDRITRLAQKMFNVPIALVSLIDENRQWFKSCIGVGVNETSRETSFCGHTILDNKMMVIPAASEDVRFFDNPMVLGEPYVEFYAGCPIMINGYQLGTLCIADHKRRQFDEDDQAVLKDLTRTVELELSALQLALHDQLTGVLNRRGFLSAATNVLNLSKRSKFPVTLIYLDLNNFKTINDNFGHQVGDNILECFAEYLSKFFRASDVVGRLGGDEFVVLLSNTTKQAMIKTMNKLHSTWQGYCQDKGIEINVSFASGVIGYDEAEHPTIEALLSDTDKNMYEGKYNDENE</sequence>
<dbReference type="GO" id="GO:0052621">
    <property type="term" value="F:diguanylate cyclase activity"/>
    <property type="evidence" value="ECO:0007669"/>
    <property type="project" value="UniProtKB-EC"/>
</dbReference>
<name>A0ABU9GSF3_9GAMM</name>
<reference evidence="2 3" key="1">
    <citation type="submission" date="2024-02" db="EMBL/GenBank/DDBJ databases">
        <title>Bacteria isolated from the canopy kelp, Nereocystis luetkeana.</title>
        <authorList>
            <person name="Pfister C.A."/>
            <person name="Younker I.T."/>
            <person name="Light S.H."/>
        </authorList>
    </citation>
    <scope>NUCLEOTIDE SEQUENCE [LARGE SCALE GENOMIC DNA]</scope>
    <source>
        <strain evidence="2 3">TI.1.05</strain>
    </source>
</reference>
<keyword evidence="3" id="KW-1185">Reference proteome</keyword>
<dbReference type="EC" id="2.7.7.65" evidence="2"/>
<keyword evidence="2" id="KW-0808">Transferase</keyword>
<dbReference type="Pfam" id="PF00990">
    <property type="entry name" value="GGDEF"/>
    <property type="match status" value="1"/>
</dbReference>
<organism evidence="2 3">
    <name type="scientific">Psychromonas aquatilis</name>
    <dbReference type="NCBI Taxonomy" id="2005072"/>
    <lineage>
        <taxon>Bacteria</taxon>
        <taxon>Pseudomonadati</taxon>
        <taxon>Pseudomonadota</taxon>
        <taxon>Gammaproteobacteria</taxon>
        <taxon>Alteromonadales</taxon>
        <taxon>Psychromonadaceae</taxon>
        <taxon>Psychromonas</taxon>
    </lineage>
</organism>
<dbReference type="SUPFAM" id="SSF55781">
    <property type="entry name" value="GAF domain-like"/>
    <property type="match status" value="1"/>
</dbReference>
<dbReference type="Gene3D" id="3.30.450.40">
    <property type="match status" value="1"/>
</dbReference>
<dbReference type="RefSeq" id="WP_341598393.1">
    <property type="nucleotide sequence ID" value="NZ_JBAKAZ010000047.1"/>
</dbReference>
<feature type="domain" description="GGDEF" evidence="1">
    <location>
        <begin position="193"/>
        <end position="320"/>
    </location>
</feature>
<accession>A0ABU9GSF3</accession>
<dbReference type="CDD" id="cd01949">
    <property type="entry name" value="GGDEF"/>
    <property type="match status" value="1"/>
</dbReference>
<protein>
    <submittedName>
        <fullName evidence="2">Sensor domain-containing diguanylate cyclase</fullName>
        <ecNumber evidence="2">2.7.7.65</ecNumber>
    </submittedName>
</protein>
<dbReference type="InterPro" id="IPR043128">
    <property type="entry name" value="Rev_trsase/Diguanyl_cyclase"/>
</dbReference>
<comment type="caution">
    <text evidence="2">The sequence shown here is derived from an EMBL/GenBank/DDBJ whole genome shotgun (WGS) entry which is preliminary data.</text>
</comment>
<dbReference type="SMART" id="SM00267">
    <property type="entry name" value="GGDEF"/>
    <property type="match status" value="1"/>
</dbReference>
<keyword evidence="2" id="KW-0548">Nucleotidyltransferase</keyword>
<proteinExistence type="predicted"/>
<dbReference type="InterPro" id="IPR003018">
    <property type="entry name" value="GAF"/>
</dbReference>
<dbReference type="PROSITE" id="PS50887">
    <property type="entry name" value="GGDEF"/>
    <property type="match status" value="1"/>
</dbReference>
<dbReference type="Pfam" id="PF01590">
    <property type="entry name" value="GAF"/>
    <property type="match status" value="1"/>
</dbReference>
<gene>
    <name evidence="2" type="ORF">V6256_11680</name>
</gene>
<dbReference type="SUPFAM" id="SSF55073">
    <property type="entry name" value="Nucleotide cyclase"/>
    <property type="match status" value="1"/>
</dbReference>
<dbReference type="PANTHER" id="PTHR43102:SF2">
    <property type="entry name" value="GAF DOMAIN-CONTAINING PROTEIN"/>
    <property type="match status" value="1"/>
</dbReference>
<dbReference type="NCBIfam" id="TIGR00254">
    <property type="entry name" value="GGDEF"/>
    <property type="match status" value="1"/>
</dbReference>
<dbReference type="Gene3D" id="3.30.70.270">
    <property type="match status" value="1"/>
</dbReference>
<evidence type="ECO:0000259" key="1">
    <source>
        <dbReference type="PROSITE" id="PS50887"/>
    </source>
</evidence>
<dbReference type="SMART" id="SM00065">
    <property type="entry name" value="GAF"/>
    <property type="match status" value="1"/>
</dbReference>
<evidence type="ECO:0000313" key="3">
    <source>
        <dbReference type="Proteomes" id="UP001369082"/>
    </source>
</evidence>
<dbReference type="Proteomes" id="UP001369082">
    <property type="component" value="Unassembled WGS sequence"/>
</dbReference>
<dbReference type="EMBL" id="JBAKAZ010000047">
    <property type="protein sequence ID" value="MEL0630267.1"/>
    <property type="molecule type" value="Genomic_DNA"/>
</dbReference>
<evidence type="ECO:0000313" key="2">
    <source>
        <dbReference type="EMBL" id="MEL0630267.1"/>
    </source>
</evidence>
<dbReference type="InterPro" id="IPR029016">
    <property type="entry name" value="GAF-like_dom_sf"/>
</dbReference>
<dbReference type="InterPro" id="IPR029787">
    <property type="entry name" value="Nucleotide_cyclase"/>
</dbReference>
<dbReference type="InterPro" id="IPR000160">
    <property type="entry name" value="GGDEF_dom"/>
</dbReference>